<dbReference type="SUPFAM" id="SSF47384">
    <property type="entry name" value="Homodimeric domain of signal transducing histidine kinase"/>
    <property type="match status" value="1"/>
</dbReference>
<comment type="caution">
    <text evidence="8">The sequence shown here is derived from an EMBL/GenBank/DDBJ whole genome shotgun (WGS) entry which is preliminary data.</text>
</comment>
<keyword evidence="3" id="KW-0597">Phosphoprotein</keyword>
<keyword evidence="9" id="KW-1185">Reference proteome</keyword>
<dbReference type="Proteomes" id="UP001211689">
    <property type="component" value="Unassembled WGS sequence"/>
</dbReference>
<dbReference type="InterPro" id="IPR036890">
    <property type="entry name" value="HATPase_C_sf"/>
</dbReference>
<evidence type="ECO:0000259" key="6">
    <source>
        <dbReference type="PROSITE" id="PS50112"/>
    </source>
</evidence>
<dbReference type="NCBIfam" id="TIGR00229">
    <property type="entry name" value="sensory_box"/>
    <property type="match status" value="2"/>
</dbReference>
<dbReference type="InterPro" id="IPR035965">
    <property type="entry name" value="PAS-like_dom_sf"/>
</dbReference>
<dbReference type="Gene3D" id="3.30.565.10">
    <property type="entry name" value="Histidine kinase-like ATPase, C-terminal domain"/>
    <property type="match status" value="1"/>
</dbReference>
<dbReference type="InterPro" id="IPR004358">
    <property type="entry name" value="Sig_transdc_His_kin-like_C"/>
</dbReference>
<organism evidence="8 9">
    <name type="scientific">Metapseudomonas resinovorans</name>
    <name type="common">Pseudomonas resinovorans</name>
    <dbReference type="NCBI Taxonomy" id="53412"/>
    <lineage>
        <taxon>Bacteria</taxon>
        <taxon>Pseudomonadati</taxon>
        <taxon>Pseudomonadota</taxon>
        <taxon>Gammaproteobacteria</taxon>
        <taxon>Pseudomonadales</taxon>
        <taxon>Pseudomonadaceae</taxon>
        <taxon>Metapseudomonas</taxon>
    </lineage>
</organism>
<dbReference type="InterPro" id="IPR001610">
    <property type="entry name" value="PAC"/>
</dbReference>
<dbReference type="PANTHER" id="PTHR43065">
    <property type="entry name" value="SENSOR HISTIDINE KINASE"/>
    <property type="match status" value="1"/>
</dbReference>
<dbReference type="InterPro" id="IPR005467">
    <property type="entry name" value="His_kinase_dom"/>
</dbReference>
<dbReference type="SMART" id="SM00086">
    <property type="entry name" value="PAC"/>
    <property type="match status" value="1"/>
</dbReference>
<keyword evidence="4" id="KW-0808">Transferase</keyword>
<feature type="domain" description="PAC" evidence="7">
    <location>
        <begin position="499"/>
        <end position="551"/>
    </location>
</feature>
<feature type="domain" description="Histidine kinase" evidence="5">
    <location>
        <begin position="690"/>
        <end position="910"/>
    </location>
</feature>
<sequence length="931" mass="103152">MRFGMGGATESLESSSQALLQTARTTSSSLLLALDPQGRVLGIAGALGVRLGRSANGQALPLADFVSVNSAALLSGTPEQWARDCLDLDFIGNDGRTLHTRGWLTPTRDGWLLQAMDIGDLIRHQEAGDLRRQALLHAGQAAERIRLASASLLPQVTTELLEALALRWRVPCMALALYMPGGQGWQVYAQYRGHGAPGYWQEGQRLGQELAELHGRAPQRWSWSQLSQHPRLFALLGDGPAFLVPYVELSGITAWLFCAPFEPDAYSALGDAEWQQVCAQLAGPLLARLRDQSQRHEGGRLEALQGMLGAGWWEYLPATREVLLAPVLARVWQADEQGRLPLENWLQQVHPADRDEFRARLRAAELNGQGFTQCLRLYLSGAQDTAIWHRVQTQVQGSAAQPRVFGFLLDISDIKAQEASAAAAHARLRNLIASAPAVIYVLRYEDGALLPEFCSESLGPMLGWTLAELQQGGLAERIHPEDHDIFFARTRSLLRDGQVSCRYRLRDRQGDYHWLLDEVRLLRNELGQPQEAVGIWLDVTEATLAAERVRESEERYRILVEDSPAMICRYTPDLVLRFANRPLADYLECRPEELAGANLGAWLSEEQRQVFQERLIGLTPEQPVSTAEICLQLPGREHAWWIWADRGVFDEHGRLLEVQAVGRDNTEVRKAQQQLYQGAKMATLGEMATGLAHEMNQPLNVMRMAVANVLKRLASDEVQVDYLRDKLLRIEAQVQRAARIVDHMRVFGRRSDVEQQLFDPREAVEGALSLLSEGLRGKGVDVRLALGEQRFAVRGFADQLEQVLINLMVNARDAMLGKKEKEPDFAPSILVGLEHRGAWVELRVEDNGGGIDPRLLEKIFEPFFTTKPVGKGTGLGLSVSYGIVQQMGGRLSAENGAEGACFRIALPLFAESPGQVPGQEIAASALAGQHG</sequence>
<dbReference type="EC" id="2.7.13.3" evidence="2"/>
<dbReference type="Pfam" id="PF08448">
    <property type="entry name" value="PAS_4"/>
    <property type="match status" value="1"/>
</dbReference>
<protein>
    <recommendedName>
        <fullName evidence="2">histidine kinase</fullName>
        <ecNumber evidence="2">2.7.13.3</ecNumber>
    </recommendedName>
</protein>
<dbReference type="InterPro" id="IPR013656">
    <property type="entry name" value="PAS_4"/>
</dbReference>
<dbReference type="InterPro" id="IPR000014">
    <property type="entry name" value="PAS"/>
</dbReference>
<evidence type="ECO:0000313" key="9">
    <source>
        <dbReference type="Proteomes" id="UP001211689"/>
    </source>
</evidence>
<evidence type="ECO:0000313" key="8">
    <source>
        <dbReference type="EMBL" id="MDA8483647.1"/>
    </source>
</evidence>
<dbReference type="PANTHER" id="PTHR43065:SF42">
    <property type="entry name" value="TWO-COMPONENT SENSOR PPRA"/>
    <property type="match status" value="1"/>
</dbReference>
<dbReference type="Pfam" id="PF02518">
    <property type="entry name" value="HATPase_c"/>
    <property type="match status" value="1"/>
</dbReference>
<evidence type="ECO:0000256" key="2">
    <source>
        <dbReference type="ARBA" id="ARBA00012438"/>
    </source>
</evidence>
<name>A0ABT4Y4S3_METRE</name>
<dbReference type="PRINTS" id="PR00344">
    <property type="entry name" value="BCTRLSENSOR"/>
</dbReference>
<gene>
    <name evidence="8" type="ORF">NNO07_11240</name>
</gene>
<feature type="domain" description="PAS" evidence="6">
    <location>
        <begin position="424"/>
        <end position="497"/>
    </location>
</feature>
<evidence type="ECO:0000256" key="3">
    <source>
        <dbReference type="ARBA" id="ARBA00022553"/>
    </source>
</evidence>
<dbReference type="SMART" id="SM00091">
    <property type="entry name" value="PAS"/>
    <property type="match status" value="3"/>
</dbReference>
<evidence type="ECO:0000256" key="1">
    <source>
        <dbReference type="ARBA" id="ARBA00000085"/>
    </source>
</evidence>
<proteinExistence type="predicted"/>
<dbReference type="EMBL" id="JANEWF010000009">
    <property type="protein sequence ID" value="MDA8483647.1"/>
    <property type="molecule type" value="Genomic_DNA"/>
</dbReference>
<dbReference type="RefSeq" id="WP_271470813.1">
    <property type="nucleotide sequence ID" value="NZ_JANEWF010000009.1"/>
</dbReference>
<dbReference type="SUPFAM" id="SSF55785">
    <property type="entry name" value="PYP-like sensor domain (PAS domain)"/>
    <property type="match status" value="2"/>
</dbReference>
<dbReference type="InterPro" id="IPR000700">
    <property type="entry name" value="PAS-assoc_C"/>
</dbReference>
<keyword evidence="4" id="KW-0418">Kinase</keyword>
<dbReference type="SMART" id="SM00388">
    <property type="entry name" value="HisKA"/>
    <property type="match status" value="1"/>
</dbReference>
<dbReference type="Gene3D" id="1.10.287.130">
    <property type="match status" value="1"/>
</dbReference>
<dbReference type="Pfam" id="PF00512">
    <property type="entry name" value="HisKA"/>
    <property type="match status" value="1"/>
</dbReference>
<dbReference type="Pfam" id="PF08447">
    <property type="entry name" value="PAS_3"/>
    <property type="match status" value="1"/>
</dbReference>
<evidence type="ECO:0000259" key="5">
    <source>
        <dbReference type="PROSITE" id="PS50109"/>
    </source>
</evidence>
<evidence type="ECO:0000259" key="7">
    <source>
        <dbReference type="PROSITE" id="PS50113"/>
    </source>
</evidence>
<dbReference type="CDD" id="cd00130">
    <property type="entry name" value="PAS"/>
    <property type="match status" value="2"/>
</dbReference>
<dbReference type="PROSITE" id="PS50109">
    <property type="entry name" value="HIS_KIN"/>
    <property type="match status" value="1"/>
</dbReference>
<dbReference type="CDD" id="cd00082">
    <property type="entry name" value="HisKA"/>
    <property type="match status" value="1"/>
</dbReference>
<dbReference type="InterPro" id="IPR013655">
    <property type="entry name" value="PAS_fold_3"/>
</dbReference>
<comment type="catalytic activity">
    <reaction evidence="1">
        <text>ATP + protein L-histidine = ADP + protein N-phospho-L-histidine.</text>
        <dbReference type="EC" id="2.7.13.3"/>
    </reaction>
</comment>
<dbReference type="InterPro" id="IPR003661">
    <property type="entry name" value="HisK_dim/P_dom"/>
</dbReference>
<dbReference type="PROSITE" id="PS50112">
    <property type="entry name" value="PAS"/>
    <property type="match status" value="1"/>
</dbReference>
<evidence type="ECO:0000256" key="4">
    <source>
        <dbReference type="ARBA" id="ARBA00022777"/>
    </source>
</evidence>
<dbReference type="SUPFAM" id="SSF55874">
    <property type="entry name" value="ATPase domain of HSP90 chaperone/DNA topoisomerase II/histidine kinase"/>
    <property type="match status" value="1"/>
</dbReference>
<dbReference type="SMART" id="SM00387">
    <property type="entry name" value="HATPase_c"/>
    <property type="match status" value="1"/>
</dbReference>
<accession>A0ABT4Y4S3</accession>
<dbReference type="InterPro" id="IPR003594">
    <property type="entry name" value="HATPase_dom"/>
</dbReference>
<dbReference type="PROSITE" id="PS50113">
    <property type="entry name" value="PAC"/>
    <property type="match status" value="1"/>
</dbReference>
<reference evidence="8 9" key="1">
    <citation type="submission" date="2022-07" db="EMBL/GenBank/DDBJ databases">
        <title>Genome Analysis of Selected Gammaproteobacteria from Nigerian Food snails.</title>
        <authorList>
            <person name="Okafor A.C."/>
        </authorList>
    </citation>
    <scope>NUCLEOTIDE SEQUENCE [LARGE SCALE GENOMIC DNA]</scope>
    <source>
        <strain evidence="8 9">Awg 2</strain>
    </source>
</reference>
<dbReference type="Gene3D" id="3.30.450.20">
    <property type="entry name" value="PAS domain"/>
    <property type="match status" value="3"/>
</dbReference>
<dbReference type="InterPro" id="IPR036097">
    <property type="entry name" value="HisK_dim/P_sf"/>
</dbReference>